<dbReference type="HOGENOM" id="CLU_2005489_0_0_1"/>
<dbReference type="RefSeq" id="XP_013244134.1">
    <property type="nucleotide sequence ID" value="XM_013388680.1"/>
</dbReference>
<dbReference type="EMBL" id="JMSN01000025">
    <property type="protein sequence ID" value="KDN48478.1"/>
    <property type="molecule type" value="Genomic_DNA"/>
</dbReference>
<protein>
    <submittedName>
        <fullName evidence="1">Uncharacterized protein</fullName>
    </submittedName>
</protein>
<organism evidence="1 2">
    <name type="scientific">Tilletiaria anomala (strain ATCC 24038 / CBS 436.72 / UBC 951)</name>
    <dbReference type="NCBI Taxonomy" id="1037660"/>
    <lineage>
        <taxon>Eukaryota</taxon>
        <taxon>Fungi</taxon>
        <taxon>Dikarya</taxon>
        <taxon>Basidiomycota</taxon>
        <taxon>Ustilaginomycotina</taxon>
        <taxon>Exobasidiomycetes</taxon>
        <taxon>Georgefischeriales</taxon>
        <taxon>Tilletiariaceae</taxon>
        <taxon>Tilletiaria</taxon>
    </lineage>
</organism>
<keyword evidence="2" id="KW-1185">Reference proteome</keyword>
<name>A0A066W7G7_TILAU</name>
<dbReference type="Proteomes" id="UP000027361">
    <property type="component" value="Unassembled WGS sequence"/>
</dbReference>
<comment type="caution">
    <text evidence="1">The sequence shown here is derived from an EMBL/GenBank/DDBJ whole genome shotgun (WGS) entry which is preliminary data.</text>
</comment>
<sequence>MHAAADQLPSRSMPTFSNKGLVGQFPTLLLLLPCRRCCCFCDGAKFPACLALAAHSPVLKQLKSGSARTIEESVQDAPFWHRASRKHSQGYSFPPGPCANPPDSPASHVCRYRVSFVGADMQIV</sequence>
<proteinExistence type="predicted"/>
<dbReference type="GeneID" id="25267897"/>
<gene>
    <name evidence="1" type="ORF">K437DRAFT_86622</name>
</gene>
<accession>A0A066W7G7</accession>
<evidence type="ECO:0000313" key="2">
    <source>
        <dbReference type="Proteomes" id="UP000027361"/>
    </source>
</evidence>
<evidence type="ECO:0000313" key="1">
    <source>
        <dbReference type="EMBL" id="KDN48478.1"/>
    </source>
</evidence>
<reference evidence="1 2" key="1">
    <citation type="submission" date="2014-05" db="EMBL/GenBank/DDBJ databases">
        <title>Draft genome sequence of a rare smut relative, Tilletiaria anomala UBC 951.</title>
        <authorList>
            <consortium name="DOE Joint Genome Institute"/>
            <person name="Toome M."/>
            <person name="Kuo A."/>
            <person name="Henrissat B."/>
            <person name="Lipzen A."/>
            <person name="Tritt A."/>
            <person name="Yoshinaga Y."/>
            <person name="Zane M."/>
            <person name="Barry K."/>
            <person name="Grigoriev I.V."/>
            <person name="Spatafora J.W."/>
            <person name="Aimea M.C."/>
        </authorList>
    </citation>
    <scope>NUCLEOTIDE SEQUENCE [LARGE SCALE GENOMIC DNA]</scope>
    <source>
        <strain evidence="1 2">UBC 951</strain>
    </source>
</reference>
<dbReference type="AlphaFoldDB" id="A0A066W7G7"/>
<dbReference type="InParanoid" id="A0A066W7G7"/>